<evidence type="ECO:0000313" key="3">
    <source>
        <dbReference type="Proteomes" id="UP000186394"/>
    </source>
</evidence>
<dbReference type="Proteomes" id="UP000186394">
    <property type="component" value="Unassembled WGS sequence"/>
</dbReference>
<proteinExistence type="predicted"/>
<reference evidence="2 3" key="1">
    <citation type="submission" date="2016-12" db="EMBL/GenBank/DDBJ databases">
        <title>Genomic comparison of strains in the 'Actinomyces naeslundii' group.</title>
        <authorList>
            <person name="Mughal S.R."/>
            <person name="Do T."/>
            <person name="Gilbert S.C."/>
            <person name="Witherden E.A."/>
            <person name="Didelot X."/>
            <person name="Beighton D."/>
        </authorList>
    </citation>
    <scope>NUCLEOTIDE SEQUENCE [LARGE SCALE GENOMIC DNA]</scope>
    <source>
        <strain evidence="2 3">P6N</strain>
    </source>
</reference>
<evidence type="ECO:0000313" key="2">
    <source>
        <dbReference type="EMBL" id="OLO47649.1"/>
    </source>
</evidence>
<name>A0A1Q8VHT1_9ACTO</name>
<keyword evidence="1" id="KW-0812">Transmembrane</keyword>
<organism evidence="2 3">
    <name type="scientific">Actinomyces oris</name>
    <dbReference type="NCBI Taxonomy" id="544580"/>
    <lineage>
        <taxon>Bacteria</taxon>
        <taxon>Bacillati</taxon>
        <taxon>Actinomycetota</taxon>
        <taxon>Actinomycetes</taxon>
        <taxon>Actinomycetales</taxon>
        <taxon>Actinomycetaceae</taxon>
        <taxon>Actinomyces</taxon>
    </lineage>
</organism>
<keyword evidence="1" id="KW-1133">Transmembrane helix</keyword>
<protein>
    <submittedName>
        <fullName evidence="2">Uncharacterized protein</fullName>
    </submittedName>
</protein>
<accession>A0A1Q8VHT1</accession>
<keyword evidence="1" id="KW-0472">Membrane</keyword>
<dbReference type="AlphaFoldDB" id="A0A1Q8VHT1"/>
<evidence type="ECO:0000256" key="1">
    <source>
        <dbReference type="SAM" id="Phobius"/>
    </source>
</evidence>
<dbReference type="EMBL" id="MSKL01000030">
    <property type="protein sequence ID" value="OLO47649.1"/>
    <property type="molecule type" value="Genomic_DNA"/>
</dbReference>
<sequence>MLGHHLDVVGSPDWKPLTVQAVVGLIGIMIGLAAYTRRGLPARTPSLQLISAPPSSDTL</sequence>
<feature type="transmembrane region" description="Helical" evidence="1">
    <location>
        <begin position="17"/>
        <end position="35"/>
    </location>
</feature>
<gene>
    <name evidence="2" type="ORF">BKH28_11615</name>
</gene>
<comment type="caution">
    <text evidence="2">The sequence shown here is derived from an EMBL/GenBank/DDBJ whole genome shotgun (WGS) entry which is preliminary data.</text>
</comment>